<protein>
    <submittedName>
        <fullName evidence="1">Nuclear RNA polymerase C2</fullName>
    </submittedName>
</protein>
<accession>A0A699UXT6</accession>
<comment type="caution">
    <text evidence="1">The sequence shown here is derived from an EMBL/GenBank/DDBJ whole genome shotgun (WGS) entry which is preliminary data.</text>
</comment>
<name>A0A699UXT6_TANCI</name>
<reference evidence="1" key="1">
    <citation type="journal article" date="2019" name="Sci. Rep.">
        <title>Draft genome of Tanacetum cinerariifolium, the natural source of mosquito coil.</title>
        <authorList>
            <person name="Yamashiro T."/>
            <person name="Shiraishi A."/>
            <person name="Satake H."/>
            <person name="Nakayama K."/>
        </authorList>
    </citation>
    <scope>NUCLEOTIDE SEQUENCE</scope>
</reference>
<dbReference type="EMBL" id="BKCJ011379679">
    <property type="protein sequence ID" value="GFD27772.1"/>
    <property type="molecule type" value="Genomic_DNA"/>
</dbReference>
<sequence length="109" mass="12505">AILDSTHSLDSAPNVSIRSRTRREFTVRVSSSATRARVFRPPSEYKHIGSCTHSCLYFGGLFWYEELFCWQRCVYIASNGGRVCRTLVIADNGVSRFKYHHMKELKDGI</sequence>
<proteinExistence type="predicted"/>
<gene>
    <name evidence="1" type="ORF">Tci_899741</name>
</gene>
<evidence type="ECO:0000313" key="1">
    <source>
        <dbReference type="EMBL" id="GFD27772.1"/>
    </source>
</evidence>
<feature type="non-terminal residue" evidence="1">
    <location>
        <position position="1"/>
    </location>
</feature>
<organism evidence="1">
    <name type="scientific">Tanacetum cinerariifolium</name>
    <name type="common">Dalmatian daisy</name>
    <name type="synonym">Chrysanthemum cinerariifolium</name>
    <dbReference type="NCBI Taxonomy" id="118510"/>
    <lineage>
        <taxon>Eukaryota</taxon>
        <taxon>Viridiplantae</taxon>
        <taxon>Streptophyta</taxon>
        <taxon>Embryophyta</taxon>
        <taxon>Tracheophyta</taxon>
        <taxon>Spermatophyta</taxon>
        <taxon>Magnoliopsida</taxon>
        <taxon>eudicotyledons</taxon>
        <taxon>Gunneridae</taxon>
        <taxon>Pentapetalae</taxon>
        <taxon>asterids</taxon>
        <taxon>campanulids</taxon>
        <taxon>Asterales</taxon>
        <taxon>Asteraceae</taxon>
        <taxon>Asteroideae</taxon>
        <taxon>Anthemideae</taxon>
        <taxon>Anthemidinae</taxon>
        <taxon>Tanacetum</taxon>
    </lineage>
</organism>
<dbReference type="AlphaFoldDB" id="A0A699UXT6"/>